<reference evidence="1 2" key="1">
    <citation type="submission" date="2024-01" db="EMBL/GenBank/DDBJ databases">
        <title>The complete chloroplast genome sequence of Lithospermum erythrorhizon: insights into the phylogenetic relationship among Boraginaceae species and the maternal lineages of purple gromwells.</title>
        <authorList>
            <person name="Okada T."/>
            <person name="Watanabe K."/>
        </authorList>
    </citation>
    <scope>NUCLEOTIDE SEQUENCE [LARGE SCALE GENOMIC DNA]</scope>
</reference>
<dbReference type="PANTHER" id="PTHR33240:SF15">
    <property type="entry name" value="GAG-PRO-LIKE PROTEIN"/>
    <property type="match status" value="1"/>
</dbReference>
<evidence type="ECO:0000313" key="2">
    <source>
        <dbReference type="Proteomes" id="UP001454036"/>
    </source>
</evidence>
<organism evidence="1 2">
    <name type="scientific">Lithospermum erythrorhizon</name>
    <name type="common">Purple gromwell</name>
    <name type="synonym">Lithospermum officinale var. erythrorhizon</name>
    <dbReference type="NCBI Taxonomy" id="34254"/>
    <lineage>
        <taxon>Eukaryota</taxon>
        <taxon>Viridiplantae</taxon>
        <taxon>Streptophyta</taxon>
        <taxon>Embryophyta</taxon>
        <taxon>Tracheophyta</taxon>
        <taxon>Spermatophyta</taxon>
        <taxon>Magnoliopsida</taxon>
        <taxon>eudicotyledons</taxon>
        <taxon>Gunneridae</taxon>
        <taxon>Pentapetalae</taxon>
        <taxon>asterids</taxon>
        <taxon>lamiids</taxon>
        <taxon>Boraginales</taxon>
        <taxon>Boraginaceae</taxon>
        <taxon>Boraginoideae</taxon>
        <taxon>Lithospermeae</taxon>
        <taxon>Lithospermum</taxon>
    </lineage>
</organism>
<dbReference type="EMBL" id="BAABME010010392">
    <property type="protein sequence ID" value="GAA0178217.1"/>
    <property type="molecule type" value="Genomic_DNA"/>
</dbReference>
<comment type="caution">
    <text evidence="1">The sequence shown here is derived from an EMBL/GenBank/DDBJ whole genome shotgun (WGS) entry which is preliminary data.</text>
</comment>
<protein>
    <submittedName>
        <fullName evidence="1">Uncharacterized protein</fullName>
    </submittedName>
</protein>
<proteinExistence type="predicted"/>
<sequence length="119" mass="13250">MAKDQKAPRAALDDPQTFAVTFTDKDLPQEDADHNRPLFVSGYICERRISRMLIGSGSSMNILPLQTLKLLGIPTDELQQSRILIQGFNQNGLRALGKVALHSTIGELENTSWFHMIDA</sequence>
<evidence type="ECO:0000313" key="1">
    <source>
        <dbReference type="EMBL" id="GAA0178217.1"/>
    </source>
</evidence>
<keyword evidence="2" id="KW-1185">Reference proteome</keyword>
<accession>A0AAV3RKF3</accession>
<dbReference type="PANTHER" id="PTHR33240">
    <property type="entry name" value="OS08G0508500 PROTEIN"/>
    <property type="match status" value="1"/>
</dbReference>
<dbReference type="AlphaFoldDB" id="A0AAV3RKF3"/>
<dbReference type="Proteomes" id="UP001454036">
    <property type="component" value="Unassembled WGS sequence"/>
</dbReference>
<name>A0AAV3RKF3_LITER</name>
<gene>
    <name evidence="1" type="ORF">LIER_29811</name>
</gene>